<reference evidence="2" key="1">
    <citation type="journal article" date="2019" name="Sci. Rep.">
        <title>Draft genome of Tanacetum cinerariifolium, the natural source of mosquito coil.</title>
        <authorList>
            <person name="Yamashiro T."/>
            <person name="Shiraishi A."/>
            <person name="Satake H."/>
            <person name="Nakayama K."/>
        </authorList>
    </citation>
    <scope>NUCLEOTIDE SEQUENCE</scope>
</reference>
<feature type="non-terminal residue" evidence="2">
    <location>
        <position position="1"/>
    </location>
</feature>
<sequence>PDPNATIIDGPARKIGMYPRFIEFANFCIPLSKFLPYVLDYYQINLSQLSVIGAAKVSHFELMCHVLGRGPNVGIFRRIYVNSISNGWLSFSKRGNVDDPCCYSNKFDSLKNWNNRFLCLMGLSRSFTDIDVRLIFLHNNDEEIGLLDFINSAYPFKVRTRERDGFVIS</sequence>
<protein>
    <recommendedName>
        <fullName evidence="1">Transposase (putative) gypsy type domain-containing protein</fullName>
    </recommendedName>
</protein>
<dbReference type="Pfam" id="PF04195">
    <property type="entry name" value="Transposase_28"/>
    <property type="match status" value="1"/>
</dbReference>
<evidence type="ECO:0000313" key="2">
    <source>
        <dbReference type="EMBL" id="GFC70299.1"/>
    </source>
</evidence>
<dbReference type="AlphaFoldDB" id="A0A699QT80"/>
<comment type="caution">
    <text evidence="2">The sequence shown here is derived from an EMBL/GenBank/DDBJ whole genome shotgun (WGS) entry which is preliminary data.</text>
</comment>
<accession>A0A699QT80</accession>
<feature type="domain" description="Transposase (putative) gypsy type" evidence="1">
    <location>
        <begin position="25"/>
        <end position="80"/>
    </location>
</feature>
<dbReference type="InterPro" id="IPR007321">
    <property type="entry name" value="Transposase_28"/>
</dbReference>
<proteinExistence type="predicted"/>
<organism evidence="2">
    <name type="scientific">Tanacetum cinerariifolium</name>
    <name type="common">Dalmatian daisy</name>
    <name type="synonym">Chrysanthemum cinerariifolium</name>
    <dbReference type="NCBI Taxonomy" id="118510"/>
    <lineage>
        <taxon>Eukaryota</taxon>
        <taxon>Viridiplantae</taxon>
        <taxon>Streptophyta</taxon>
        <taxon>Embryophyta</taxon>
        <taxon>Tracheophyta</taxon>
        <taxon>Spermatophyta</taxon>
        <taxon>Magnoliopsida</taxon>
        <taxon>eudicotyledons</taxon>
        <taxon>Gunneridae</taxon>
        <taxon>Pentapetalae</taxon>
        <taxon>asterids</taxon>
        <taxon>campanulids</taxon>
        <taxon>Asterales</taxon>
        <taxon>Asteraceae</taxon>
        <taxon>Asteroideae</taxon>
        <taxon>Anthemideae</taxon>
        <taxon>Anthemidinae</taxon>
        <taxon>Tanacetum</taxon>
    </lineage>
</organism>
<dbReference type="PANTHER" id="PTHR31099:SF41">
    <property type="entry name" value="TRANSPOSASE (PUTATIVE), GYPSY TYPE-RELATED"/>
    <property type="match status" value="1"/>
</dbReference>
<dbReference type="EMBL" id="BKCJ011028343">
    <property type="protein sequence ID" value="GFC70299.1"/>
    <property type="molecule type" value="Genomic_DNA"/>
</dbReference>
<name>A0A699QT80_TANCI</name>
<dbReference type="PANTHER" id="PTHR31099">
    <property type="entry name" value="OS06G0165300 PROTEIN"/>
    <property type="match status" value="1"/>
</dbReference>
<gene>
    <name evidence="2" type="ORF">Tci_842269</name>
</gene>
<evidence type="ECO:0000259" key="1">
    <source>
        <dbReference type="Pfam" id="PF04195"/>
    </source>
</evidence>